<comment type="caution">
    <text evidence="2">The sequence shown here is derived from an EMBL/GenBank/DDBJ whole genome shotgun (WGS) entry which is preliminary data.</text>
</comment>
<evidence type="ECO:0008006" key="4">
    <source>
        <dbReference type="Google" id="ProtNLM"/>
    </source>
</evidence>
<keyword evidence="3" id="KW-1185">Reference proteome</keyword>
<dbReference type="EMBL" id="JAUSWO010000001">
    <property type="protein sequence ID" value="MDQ0514371.1"/>
    <property type="molecule type" value="Genomic_DNA"/>
</dbReference>
<reference evidence="2" key="1">
    <citation type="submission" date="2023-07" db="EMBL/GenBank/DDBJ databases">
        <title>Genomic Encyclopedia of Type Strains, Phase IV (KMG-IV): sequencing the most valuable type-strain genomes for metagenomic binning, comparative biology and taxonomic classification.</title>
        <authorList>
            <person name="Goeker M."/>
        </authorList>
    </citation>
    <scope>NUCLEOTIDE SEQUENCE [LARGE SCALE GENOMIC DNA]</scope>
    <source>
        <strain evidence="2">DSM 21204</strain>
    </source>
</reference>
<proteinExistence type="predicted"/>
<name>A0ABU0M096_9BACT</name>
<evidence type="ECO:0000313" key="2">
    <source>
        <dbReference type="EMBL" id="MDQ0514371.1"/>
    </source>
</evidence>
<feature type="transmembrane region" description="Helical" evidence="1">
    <location>
        <begin position="1346"/>
        <end position="1365"/>
    </location>
</feature>
<protein>
    <recommendedName>
        <fullName evidence="4">DUF31 domain-containing protein</fullName>
    </recommendedName>
</protein>
<accession>A0ABU0M096</accession>
<evidence type="ECO:0000256" key="1">
    <source>
        <dbReference type="SAM" id="Phobius"/>
    </source>
</evidence>
<gene>
    <name evidence="2" type="ORF">J2Z62_000809</name>
</gene>
<keyword evidence="1" id="KW-0472">Membrane</keyword>
<dbReference type="RefSeq" id="WP_256547755.1">
    <property type="nucleotide sequence ID" value="NZ_CP101809.1"/>
</dbReference>
<keyword evidence="1" id="KW-0812">Transmembrane</keyword>
<organism evidence="2 3">
    <name type="scientific">Mycoplasmoides fastidiosum</name>
    <dbReference type="NCBI Taxonomy" id="92758"/>
    <lineage>
        <taxon>Bacteria</taxon>
        <taxon>Bacillati</taxon>
        <taxon>Mycoplasmatota</taxon>
        <taxon>Mycoplasmoidales</taxon>
        <taxon>Mycoplasmoidaceae</taxon>
        <taxon>Mycoplasmoides</taxon>
    </lineage>
</organism>
<dbReference type="Proteomes" id="UP001240643">
    <property type="component" value="Unassembled WGS sequence"/>
</dbReference>
<evidence type="ECO:0000313" key="3">
    <source>
        <dbReference type="Proteomes" id="UP001240643"/>
    </source>
</evidence>
<keyword evidence="1" id="KW-1133">Transmembrane helix</keyword>
<sequence length="1408" mass="157488">MSRSSSSTNNGYNFLTQVLGQLPYYNGRKNATAWSGATGNKALGIDINKFANVTSSNAVPNSPSYNLIISAPNQEWTYRYTINVLTDTTYTLNAKNAKSGERIFDVSADSSFTNRFKFASSITQTDLSNNIDQWTSGTAYIQNYIKNDSSSIHIKSVDLIKNEIVVGFDVSDPNNNKIDLADITLTGFPTQEAFLINNEKVITTFNDVTNAPTGFAPKDHQEAIEWIKNHVGLRWINLKLNNSSTTTTDPVSGSVEGSLSQKNIHKLSALENPEQYISSVFFNKNDGTLAFTLQVNANPLNGGINLVQNHTITTFKQFSFAIDTSNFQKNLAALDYTDDKLKEFVTLKTFQIINGQETNVMSQTWPNATSTLDQFLPPETTLQLTDINRNSEVGSVDFAVSLFEKKTTAATVGDLIAVRNASLFGLSNFNSTFNWKQNNDRVSGIAFITHNQYQDQPVASFKKALVDNVNNQTQFNQLILPLLDLSASAPNFNSQNSLSGATTLDETKQNQLVIGFQNETSLTAAAVNANVTIQADANLVGINHLTIKGGYLHGKFYAGSEQKAPINFLPSLLVALKPNTTQYHAIDNSYKNPANSATVLKANNSASTPVVYKGSEDLFRDALNHQWKDLLPSEWLAELRRLKNRQSSLLVGQLDYRGYDSLTGFLNHILNTSTSNTSYQTHVDLTNFSNITINNSTGEVKIAANTLLVNNVYKDNQRAERSAIPEVYGQEISFFLSNYFFRIDAATKAKLPYADNIDVNRTFANESVLGIVNQLEDLFQKAQKFYGATTQNPLTGPELLVAQDAINILKFKFIHPVYYTNPDAERFFTEKFGAQDVDAAHVGKMTKFSALSFSNLNYNQGSLDVKIKVENYINGFDGQHFTIADKEQTFKITNTLGTFLLPTWKNYAENNFKLRTDDDQLTALEGQAVSGVINNDQLKTWKVTDYYQALISHTNSAISDDYISLNNPDPWFDLVTWQLVDNSGIAIGDTSNYHQEALRSLKEQLNKFHVSLNVRKQDVYYSEKNEQIYLLNPFLHFNVPPGAADQFQILKNIFDPHKESAQLIDNLGNYQNIGLSNVIIQGFQRQPIVISSQAYHNNGYELNFNGTLKPISSVSGSEILNWLKSNLHEPAALNTFLQSFLHVQGFSRVTQPLSLVLNPEWAEQLAHDTPVAKMTKYLLINDGLGQLTFLPGSIQIVNSYQTNEMELNPNPIDVDQFLVDPSQARITLTNLKLVNTRITVADNEVVTNQLVRDGIQSNIRDATTALQTENFALAYRYLQLNEVLVSKHNEQRLIIRDVYSDIAQGTIVIQYEIENAFVNGQIKNLQKELVITGFNSNSHRFLTTHLPWVLVTLLVIAMGIYYAIWRYRYATNSVKFMQGERIKVRSSLTKLRAKKPKHNSGARLAKTK</sequence>